<comment type="catalytic activity">
    <reaction evidence="10">
        <text>ATP + H2O = ADP + phosphate + H(+)</text>
        <dbReference type="Rhea" id="RHEA:13065"/>
        <dbReference type="ChEBI" id="CHEBI:15377"/>
        <dbReference type="ChEBI" id="CHEBI:15378"/>
        <dbReference type="ChEBI" id="CHEBI:30616"/>
        <dbReference type="ChEBI" id="CHEBI:43474"/>
        <dbReference type="ChEBI" id="CHEBI:456216"/>
        <dbReference type="EC" id="5.6.2.4"/>
    </reaction>
</comment>
<dbReference type="PROSITE" id="PS51198">
    <property type="entry name" value="UVRD_HELICASE_ATP_BIND"/>
    <property type="match status" value="1"/>
</dbReference>
<comment type="caution">
    <text evidence="15">The sequence shown here is derived from an EMBL/GenBank/DDBJ whole genome shotgun (WGS) entry which is preliminary data.</text>
</comment>
<dbReference type="Pfam" id="PF13361">
    <property type="entry name" value="UvrD_C"/>
    <property type="match status" value="2"/>
</dbReference>
<dbReference type="Proteomes" id="UP000824128">
    <property type="component" value="Unassembled WGS sequence"/>
</dbReference>
<reference evidence="15" key="2">
    <citation type="journal article" date="2021" name="PeerJ">
        <title>Extensive microbial diversity within the chicken gut microbiome revealed by metagenomics and culture.</title>
        <authorList>
            <person name="Gilroy R."/>
            <person name="Ravi A."/>
            <person name="Getino M."/>
            <person name="Pursley I."/>
            <person name="Horton D.L."/>
            <person name="Alikhan N.F."/>
            <person name="Baker D."/>
            <person name="Gharbi K."/>
            <person name="Hall N."/>
            <person name="Watson M."/>
            <person name="Adriaenssens E.M."/>
            <person name="Foster-Nyarko E."/>
            <person name="Jarju S."/>
            <person name="Secka A."/>
            <person name="Antonio M."/>
            <person name="Oren A."/>
            <person name="Chaudhuri R.R."/>
            <person name="La Ragione R."/>
            <person name="Hildebrand F."/>
            <person name="Pallen M.J."/>
        </authorList>
    </citation>
    <scope>NUCLEOTIDE SEQUENCE</scope>
    <source>
        <strain evidence="15">ChiGjej2B2-16831</strain>
    </source>
</reference>
<accession>A0A9D1N3B1</accession>
<dbReference type="GO" id="GO:0016787">
    <property type="term" value="F:hydrolase activity"/>
    <property type="evidence" value="ECO:0007669"/>
    <property type="project" value="UniProtKB-UniRule"/>
</dbReference>
<evidence type="ECO:0000256" key="12">
    <source>
        <dbReference type="SAM" id="MobiDB-lite"/>
    </source>
</evidence>
<dbReference type="InterPro" id="IPR013986">
    <property type="entry name" value="DExx_box_DNA_helicase_dom_sf"/>
</dbReference>
<dbReference type="GO" id="GO:0000725">
    <property type="term" value="P:recombinational repair"/>
    <property type="evidence" value="ECO:0007669"/>
    <property type="project" value="TreeGrafter"/>
</dbReference>
<dbReference type="EC" id="5.6.2.4" evidence="9"/>
<reference evidence="15" key="1">
    <citation type="submission" date="2020-10" db="EMBL/GenBank/DDBJ databases">
        <authorList>
            <person name="Gilroy R."/>
        </authorList>
    </citation>
    <scope>NUCLEOTIDE SEQUENCE</scope>
    <source>
        <strain evidence="15">ChiGjej2B2-16831</strain>
    </source>
</reference>
<dbReference type="GO" id="GO:0043138">
    <property type="term" value="F:3'-5' DNA helicase activity"/>
    <property type="evidence" value="ECO:0007669"/>
    <property type="project" value="UniProtKB-EC"/>
</dbReference>
<dbReference type="GO" id="GO:0003677">
    <property type="term" value="F:DNA binding"/>
    <property type="evidence" value="ECO:0007669"/>
    <property type="project" value="UniProtKB-KW"/>
</dbReference>
<dbReference type="PANTHER" id="PTHR11070:SF2">
    <property type="entry name" value="ATP-DEPENDENT DNA HELICASE SRS2"/>
    <property type="match status" value="1"/>
</dbReference>
<evidence type="ECO:0000256" key="7">
    <source>
        <dbReference type="ARBA" id="ARBA00023235"/>
    </source>
</evidence>
<dbReference type="Pfam" id="PF21196">
    <property type="entry name" value="PcrA_UvrD_tudor"/>
    <property type="match status" value="1"/>
</dbReference>
<evidence type="ECO:0000256" key="10">
    <source>
        <dbReference type="ARBA" id="ARBA00048988"/>
    </source>
</evidence>
<protein>
    <recommendedName>
        <fullName evidence="9">DNA 3'-5' helicase</fullName>
        <ecNumber evidence="9">5.6.2.4</ecNumber>
    </recommendedName>
</protein>
<dbReference type="SUPFAM" id="SSF52540">
    <property type="entry name" value="P-loop containing nucleoside triphosphate hydrolases"/>
    <property type="match status" value="1"/>
</dbReference>
<evidence type="ECO:0000259" key="13">
    <source>
        <dbReference type="PROSITE" id="PS51198"/>
    </source>
</evidence>
<evidence type="ECO:0000313" key="16">
    <source>
        <dbReference type="Proteomes" id="UP000824128"/>
    </source>
</evidence>
<dbReference type="GO" id="GO:0005524">
    <property type="term" value="F:ATP binding"/>
    <property type="evidence" value="ECO:0007669"/>
    <property type="project" value="UniProtKB-UniRule"/>
</dbReference>
<evidence type="ECO:0000256" key="11">
    <source>
        <dbReference type="PROSITE-ProRule" id="PRU00560"/>
    </source>
</evidence>
<evidence type="ECO:0000313" key="15">
    <source>
        <dbReference type="EMBL" id="HIU94290.1"/>
    </source>
</evidence>
<sequence>MDGIEGKLDLSGLNPEQLEAVRATEGPLLVLAGAGSGKTRVLTHRIAYLLAEQGAAPWEILALTFTNKAAGEMRARVEALTGGAVEGMWVLTFHACCARILRREIERLGYERTFSIYDDADQQALLRRIVRELSLNDKVYTPRMLAARISDAKNHSLDPARLLREEGAPQQVCDAFARYEKALRHNNALDFDDLLLKVLELFERFPEVLQRYQQRFRYILVDEYQDTNLAQYHIVQRLAAAHRNLCVVGDDDQSIYGWRGADIRNILEFEKDFPGAKVVRLEQNYRSTGRILDAANRVIAHNASRKQKKLWTAQGDGLPLELYEADDERDEASFVCGSILRGVRQEGRRYGDFAVLYRTHAQSRALEMYLQSYDIPYRVYGGTSFFQRAEVKDILSYLRLLQNPNDDAAFLRVVNTPRRGIGEAALSQLAEAAAKEGLPLLPAAMAGEGALPPRLAARFAPFCALLQEVYAAVGTMPLADMMELLLERIGYDGFLRSDRPENYEARAQIVQELVGYAREFEQGLAQGQDALQQFLETVALFTTTDDMEGDGGQVSLMTLHSAKGLEFPVVFLTGLEEGLFPSQQSQFSPDRLEEERRLCYVGITRARERLVLTRARQRLRYGRIEPALPSPFLDELGDALPGRDRETPAPPRPARLGAARPAEGSARFAAPQRGTPARPAGFGAPPVQPRLSARAPQPIALSDGQRVRHGTFGPGTVCALSGGGNNQIVEIAFDSGVTKKFAAAYAPITPLEE</sequence>
<keyword evidence="4 11" id="KW-0347">Helicase</keyword>
<dbReference type="InterPro" id="IPR014017">
    <property type="entry name" value="DNA_helicase_UvrD-like_C"/>
</dbReference>
<evidence type="ECO:0000256" key="1">
    <source>
        <dbReference type="ARBA" id="ARBA00009922"/>
    </source>
</evidence>
<evidence type="ECO:0000256" key="3">
    <source>
        <dbReference type="ARBA" id="ARBA00022801"/>
    </source>
</evidence>
<feature type="domain" description="UvrD-like helicase C-terminal" evidence="14">
    <location>
        <begin position="289"/>
        <end position="564"/>
    </location>
</feature>
<evidence type="ECO:0000256" key="6">
    <source>
        <dbReference type="ARBA" id="ARBA00023125"/>
    </source>
</evidence>
<evidence type="ECO:0000256" key="4">
    <source>
        <dbReference type="ARBA" id="ARBA00022806"/>
    </source>
</evidence>
<evidence type="ECO:0000256" key="8">
    <source>
        <dbReference type="ARBA" id="ARBA00034617"/>
    </source>
</evidence>
<dbReference type="GO" id="GO:0033202">
    <property type="term" value="C:DNA helicase complex"/>
    <property type="evidence" value="ECO:0007669"/>
    <property type="project" value="TreeGrafter"/>
</dbReference>
<dbReference type="PANTHER" id="PTHR11070">
    <property type="entry name" value="UVRD / RECB / PCRA DNA HELICASE FAMILY MEMBER"/>
    <property type="match status" value="1"/>
</dbReference>
<keyword evidence="2 11" id="KW-0547">Nucleotide-binding</keyword>
<evidence type="ECO:0000259" key="14">
    <source>
        <dbReference type="PROSITE" id="PS51217"/>
    </source>
</evidence>
<dbReference type="GO" id="GO:0005829">
    <property type="term" value="C:cytosol"/>
    <property type="evidence" value="ECO:0007669"/>
    <property type="project" value="TreeGrafter"/>
</dbReference>
<feature type="region of interest" description="Disordered" evidence="12">
    <location>
        <begin position="632"/>
        <end position="686"/>
    </location>
</feature>
<evidence type="ECO:0000256" key="2">
    <source>
        <dbReference type="ARBA" id="ARBA00022741"/>
    </source>
</evidence>
<feature type="binding site" evidence="11">
    <location>
        <begin position="32"/>
        <end position="39"/>
    </location>
    <ligand>
        <name>ATP</name>
        <dbReference type="ChEBI" id="CHEBI:30616"/>
    </ligand>
</feature>
<dbReference type="AlphaFoldDB" id="A0A9D1N3B1"/>
<dbReference type="Pfam" id="PF00580">
    <property type="entry name" value="UvrD-helicase"/>
    <property type="match status" value="1"/>
</dbReference>
<keyword evidence="6" id="KW-0238">DNA-binding</keyword>
<keyword evidence="3 11" id="KW-0378">Hydrolase</keyword>
<dbReference type="CDD" id="cd17932">
    <property type="entry name" value="DEXQc_UvrD"/>
    <property type="match status" value="1"/>
</dbReference>
<dbReference type="Gene3D" id="1.10.10.160">
    <property type="match status" value="1"/>
</dbReference>
<feature type="domain" description="UvrD-like helicase ATP-binding" evidence="13">
    <location>
        <begin position="11"/>
        <end position="288"/>
    </location>
</feature>
<dbReference type="EMBL" id="DVNZ01000125">
    <property type="protein sequence ID" value="HIU94290.1"/>
    <property type="molecule type" value="Genomic_DNA"/>
</dbReference>
<dbReference type="InterPro" id="IPR014016">
    <property type="entry name" value="UvrD-like_ATP-bd"/>
</dbReference>
<gene>
    <name evidence="15" type="ORF">IAD24_03945</name>
</gene>
<organism evidence="15 16">
    <name type="scientific">Candidatus Aphodomorpha intestinavium</name>
    <dbReference type="NCBI Taxonomy" id="2840672"/>
    <lineage>
        <taxon>Bacteria</taxon>
        <taxon>Bacillati</taxon>
        <taxon>Bacillota</taxon>
        <taxon>Clostridia</taxon>
        <taxon>Eubacteriales</taxon>
        <taxon>Candidatus Aphodomorpha</taxon>
    </lineage>
</organism>
<dbReference type="Gene3D" id="1.10.486.10">
    <property type="entry name" value="PCRA, domain 4"/>
    <property type="match status" value="1"/>
</dbReference>
<comment type="similarity">
    <text evidence="1">Belongs to the helicase family. UvrD subfamily.</text>
</comment>
<dbReference type="CDD" id="cd18807">
    <property type="entry name" value="SF1_C_UvrD"/>
    <property type="match status" value="1"/>
</dbReference>
<dbReference type="InterPro" id="IPR000212">
    <property type="entry name" value="DNA_helicase_UvrD/REP"/>
</dbReference>
<proteinExistence type="inferred from homology"/>
<dbReference type="PROSITE" id="PS51217">
    <property type="entry name" value="UVRD_HELICASE_CTER"/>
    <property type="match status" value="1"/>
</dbReference>
<evidence type="ECO:0000256" key="9">
    <source>
        <dbReference type="ARBA" id="ARBA00034808"/>
    </source>
</evidence>
<comment type="catalytic activity">
    <reaction evidence="8">
        <text>Couples ATP hydrolysis with the unwinding of duplex DNA by translocating in the 3'-5' direction.</text>
        <dbReference type="EC" id="5.6.2.4"/>
    </reaction>
</comment>
<evidence type="ECO:0000256" key="5">
    <source>
        <dbReference type="ARBA" id="ARBA00022840"/>
    </source>
</evidence>
<keyword evidence="7" id="KW-0413">Isomerase</keyword>
<dbReference type="Gene3D" id="3.40.50.300">
    <property type="entry name" value="P-loop containing nucleotide triphosphate hydrolases"/>
    <property type="match status" value="2"/>
</dbReference>
<keyword evidence="5 11" id="KW-0067">ATP-binding</keyword>
<dbReference type="InterPro" id="IPR027417">
    <property type="entry name" value="P-loop_NTPase"/>
</dbReference>
<name>A0A9D1N3B1_9FIRM</name>